<feature type="domain" description="Mannosyl-glycoprotein endo-beta-N-acetylglucosamidase-like" evidence="4">
    <location>
        <begin position="55"/>
        <end position="211"/>
    </location>
</feature>
<dbReference type="Gene3D" id="4.10.80.30">
    <property type="entry name" value="DNA polymerase, domain 6"/>
    <property type="match status" value="1"/>
</dbReference>
<comment type="caution">
    <text evidence="5">The sequence shown here is derived from an EMBL/GenBank/DDBJ whole genome shotgun (WGS) entry which is preliminary data.</text>
</comment>
<name>A0ABV8D2T6_9STRE</name>
<protein>
    <submittedName>
        <fullName evidence="5">Glucosaminidase domain-containing protein</fullName>
    </submittedName>
</protein>
<evidence type="ECO:0000259" key="4">
    <source>
        <dbReference type="SMART" id="SM00047"/>
    </source>
</evidence>
<comment type="similarity">
    <text evidence="1">Belongs to the glycosyl hydrolase 73 family.</text>
</comment>
<dbReference type="PANTHER" id="PTHR33308">
    <property type="entry name" value="PEPTIDOGLYCAN HYDROLASE FLGJ"/>
    <property type="match status" value="1"/>
</dbReference>
<dbReference type="RefSeq" id="WP_380432438.1">
    <property type="nucleotide sequence ID" value="NZ_JBHSAC010000071.1"/>
</dbReference>
<evidence type="ECO:0000256" key="1">
    <source>
        <dbReference type="ARBA" id="ARBA00010266"/>
    </source>
</evidence>
<keyword evidence="3" id="KW-1133">Transmembrane helix</keyword>
<keyword evidence="2" id="KW-0378">Hydrolase</keyword>
<dbReference type="InterPro" id="IPR002901">
    <property type="entry name" value="MGlyc_endo_b_GlcNAc-like_dom"/>
</dbReference>
<dbReference type="SMART" id="SM00047">
    <property type="entry name" value="LYZ2"/>
    <property type="match status" value="1"/>
</dbReference>
<keyword evidence="6" id="KW-1185">Reference proteome</keyword>
<sequence>MAKKKRFNKLNKLFKVSKQKRKSLILTFFLIAAVFIFCTYGFLTRINQNTHTSPKLGKNESVATLYFINKIGEDARSISQENDLYASVMIAQAVLESRYGTSKLASEPNYNLFGIKGDYQGNSATFQTWEDDGKGHTYTIDAQFRKYPSYTESLEDYADILSKNIYSKARKSKADSYKEATQALTGLYATDTDYNTKLNQLIKLYHLADYDRPLDPYKPGLIYNIYRHRYTSVNMLENDNLWAKQQIEN</sequence>
<evidence type="ECO:0000256" key="2">
    <source>
        <dbReference type="ARBA" id="ARBA00022801"/>
    </source>
</evidence>
<dbReference type="PRINTS" id="PR01002">
    <property type="entry name" value="FLGFLGJ"/>
</dbReference>
<evidence type="ECO:0000256" key="3">
    <source>
        <dbReference type="SAM" id="Phobius"/>
    </source>
</evidence>
<dbReference type="InterPro" id="IPR051056">
    <property type="entry name" value="Glycosyl_Hydrolase_73"/>
</dbReference>
<feature type="transmembrane region" description="Helical" evidence="3">
    <location>
        <begin position="24"/>
        <end position="43"/>
    </location>
</feature>
<organism evidence="5 6">
    <name type="scientific">Streptococcus dentapri</name>
    <dbReference type="NCBI Taxonomy" id="573564"/>
    <lineage>
        <taxon>Bacteria</taxon>
        <taxon>Bacillati</taxon>
        <taxon>Bacillota</taxon>
        <taxon>Bacilli</taxon>
        <taxon>Lactobacillales</taxon>
        <taxon>Streptococcaceae</taxon>
        <taxon>Streptococcus</taxon>
    </lineage>
</organism>
<evidence type="ECO:0000313" key="5">
    <source>
        <dbReference type="EMBL" id="MFC3932786.1"/>
    </source>
</evidence>
<dbReference type="Pfam" id="PF01832">
    <property type="entry name" value="Glucosaminidase"/>
    <property type="match status" value="1"/>
</dbReference>
<dbReference type="EMBL" id="JBHSAC010000071">
    <property type="protein sequence ID" value="MFC3932786.1"/>
    <property type="molecule type" value="Genomic_DNA"/>
</dbReference>
<keyword evidence="3" id="KW-0812">Transmembrane</keyword>
<evidence type="ECO:0000313" key="6">
    <source>
        <dbReference type="Proteomes" id="UP001595901"/>
    </source>
</evidence>
<dbReference type="PANTHER" id="PTHR33308:SF9">
    <property type="entry name" value="PEPTIDOGLYCAN HYDROLASE FLGJ"/>
    <property type="match status" value="1"/>
</dbReference>
<reference evidence="6" key="1">
    <citation type="journal article" date="2019" name="Int. J. Syst. Evol. Microbiol.">
        <title>The Global Catalogue of Microorganisms (GCM) 10K type strain sequencing project: providing services to taxonomists for standard genome sequencing and annotation.</title>
        <authorList>
            <consortium name="The Broad Institute Genomics Platform"/>
            <consortium name="The Broad Institute Genome Sequencing Center for Infectious Disease"/>
            <person name="Wu L."/>
            <person name="Ma J."/>
        </authorList>
    </citation>
    <scope>NUCLEOTIDE SEQUENCE [LARGE SCALE GENOMIC DNA]</scope>
    <source>
        <strain evidence="6">CCUG 58728</strain>
    </source>
</reference>
<dbReference type="Proteomes" id="UP001595901">
    <property type="component" value="Unassembled WGS sequence"/>
</dbReference>
<dbReference type="Gene3D" id="1.10.530.10">
    <property type="match status" value="1"/>
</dbReference>
<proteinExistence type="inferred from homology"/>
<keyword evidence="3" id="KW-0472">Membrane</keyword>
<gene>
    <name evidence="5" type="ORF">ACFOSE_08485</name>
</gene>
<accession>A0ABV8D2T6</accession>